<dbReference type="STRING" id="1230905.A0A1G4KJW3"/>
<evidence type="ECO:0000256" key="4">
    <source>
        <dbReference type="ARBA" id="ARBA00008952"/>
    </source>
</evidence>
<evidence type="ECO:0000256" key="2">
    <source>
        <dbReference type="ARBA" id="ARBA00004186"/>
    </source>
</evidence>
<evidence type="ECO:0000256" key="11">
    <source>
        <dbReference type="ARBA" id="ARBA00022838"/>
    </source>
</evidence>
<evidence type="ECO:0000256" key="9">
    <source>
        <dbReference type="ARBA" id="ARBA00022776"/>
    </source>
</evidence>
<keyword evidence="14" id="KW-0137">Centromere</keyword>
<name>A0A1G4KJW3_9SACH</name>
<accession>A0A1G4KJW3</accession>
<feature type="coiled-coil region" evidence="17">
    <location>
        <begin position="124"/>
        <end position="154"/>
    </location>
</feature>
<comment type="subcellular location">
    <subcellularLocation>
        <location evidence="3">Chromosome</location>
        <location evidence="3">Centromere</location>
        <location evidence="3">Kinetochore</location>
    </subcellularLocation>
    <subcellularLocation>
        <location evidence="2">Cytoplasm</location>
        <location evidence="2">Cytoskeleton</location>
        <location evidence="2">Spindle</location>
    </subcellularLocation>
    <subcellularLocation>
        <location evidence="1">Nucleus</location>
    </subcellularLocation>
</comment>
<evidence type="ECO:0000256" key="13">
    <source>
        <dbReference type="ARBA" id="ARBA00023242"/>
    </source>
</evidence>
<dbReference type="OrthoDB" id="3361333at2759"/>
<dbReference type="PANTHER" id="PTHR28262">
    <property type="entry name" value="DASH COMPLEX SUBUNIT SPC19"/>
    <property type="match status" value="1"/>
</dbReference>
<evidence type="ECO:0000313" key="19">
    <source>
        <dbReference type="Proteomes" id="UP000191024"/>
    </source>
</evidence>
<evidence type="ECO:0000256" key="7">
    <source>
        <dbReference type="ARBA" id="ARBA00022490"/>
    </source>
</evidence>
<dbReference type="GO" id="GO:0008608">
    <property type="term" value="P:attachment of spindle microtubules to kinetochore"/>
    <property type="evidence" value="ECO:0007669"/>
    <property type="project" value="InterPro"/>
</dbReference>
<organism evidence="18 19">
    <name type="scientific">Lachancea mirantina</name>
    <dbReference type="NCBI Taxonomy" id="1230905"/>
    <lineage>
        <taxon>Eukaryota</taxon>
        <taxon>Fungi</taxon>
        <taxon>Dikarya</taxon>
        <taxon>Ascomycota</taxon>
        <taxon>Saccharomycotina</taxon>
        <taxon>Saccharomycetes</taxon>
        <taxon>Saccharomycetales</taxon>
        <taxon>Saccharomycetaceae</taxon>
        <taxon>Lachancea</taxon>
    </lineage>
</organism>
<keyword evidence="9" id="KW-0131">Cell cycle</keyword>
<evidence type="ECO:0000313" key="18">
    <source>
        <dbReference type="EMBL" id="SCV04773.1"/>
    </source>
</evidence>
<keyword evidence="19" id="KW-1185">Reference proteome</keyword>
<keyword evidence="9" id="KW-0498">Mitosis</keyword>
<evidence type="ECO:0000256" key="10">
    <source>
        <dbReference type="ARBA" id="ARBA00022829"/>
    </source>
</evidence>
<reference evidence="19" key="1">
    <citation type="submission" date="2016-03" db="EMBL/GenBank/DDBJ databases">
        <authorList>
            <person name="Devillers H."/>
        </authorList>
    </citation>
    <scope>NUCLEOTIDE SEQUENCE [LARGE SCALE GENOMIC DNA]</scope>
</reference>
<evidence type="ECO:0000256" key="8">
    <source>
        <dbReference type="ARBA" id="ARBA00022701"/>
    </source>
</evidence>
<keyword evidence="10" id="KW-0159">Chromosome partition</keyword>
<comment type="subunit">
    <text evidence="16">Component of the DASH complex consisting of ASK1, DAD1, DAD2, DAD3, DAD4, DAM1, DUO1, HSK3, SPC19 and SPC34, with a stoichiometry of one copy of each subunit per complex. Multiple DASH complexes oligomerize to form a ring that encircles spindle microtubules and organizes the rod-like NDC80 complexes of the outer kinetochore. DASH complex oligomerization strengthens microtubule attachments. On cytoplasmic microtubules, DASH complexes appear to form patches instead of rings.</text>
</comment>
<keyword evidence="7" id="KW-0963">Cytoplasm</keyword>
<evidence type="ECO:0000256" key="1">
    <source>
        <dbReference type="ARBA" id="ARBA00004123"/>
    </source>
</evidence>
<keyword evidence="13" id="KW-0539">Nucleus</keyword>
<protein>
    <recommendedName>
        <fullName evidence="5">DASH complex subunit SPC19</fullName>
    </recommendedName>
    <alternativeName>
        <fullName evidence="15">Outer kinetochore protein SPC19</fullName>
    </alternativeName>
</protein>
<keyword evidence="17" id="KW-0175">Coiled coil</keyword>
<dbReference type="PANTHER" id="PTHR28262:SF1">
    <property type="entry name" value="DASH COMPLEX SUBUNIT SPC19"/>
    <property type="match status" value="1"/>
</dbReference>
<dbReference type="Proteomes" id="UP000191024">
    <property type="component" value="Chromosome H"/>
</dbReference>
<dbReference type="AlphaFoldDB" id="A0A1G4KJW3"/>
<keyword evidence="9" id="KW-0132">Cell division</keyword>
<comment type="similarity">
    <text evidence="4">Belongs to the DASH complex SPC19 family.</text>
</comment>
<keyword evidence="12" id="KW-0206">Cytoskeleton</keyword>
<evidence type="ECO:0000256" key="6">
    <source>
        <dbReference type="ARBA" id="ARBA00022454"/>
    </source>
</evidence>
<dbReference type="InterPro" id="IPR013251">
    <property type="entry name" value="DASH_Spc19"/>
</dbReference>
<dbReference type="Pfam" id="PF08287">
    <property type="entry name" value="DASH_Spc19"/>
    <property type="match status" value="1"/>
</dbReference>
<keyword evidence="8" id="KW-0493">Microtubule</keyword>
<evidence type="ECO:0000256" key="3">
    <source>
        <dbReference type="ARBA" id="ARBA00004629"/>
    </source>
</evidence>
<proteinExistence type="inferred from homology"/>
<dbReference type="EMBL" id="LT598468">
    <property type="protein sequence ID" value="SCV04773.1"/>
    <property type="molecule type" value="Genomic_DNA"/>
</dbReference>
<dbReference type="GO" id="GO:0042729">
    <property type="term" value="C:DASH complex"/>
    <property type="evidence" value="ECO:0007669"/>
    <property type="project" value="InterPro"/>
</dbReference>
<evidence type="ECO:0000256" key="17">
    <source>
        <dbReference type="SAM" id="Coils"/>
    </source>
</evidence>
<keyword evidence="11" id="KW-0995">Kinetochore</keyword>
<evidence type="ECO:0000256" key="15">
    <source>
        <dbReference type="ARBA" id="ARBA00032583"/>
    </source>
</evidence>
<evidence type="ECO:0000256" key="12">
    <source>
        <dbReference type="ARBA" id="ARBA00023212"/>
    </source>
</evidence>
<evidence type="ECO:0000256" key="16">
    <source>
        <dbReference type="ARBA" id="ARBA00046633"/>
    </source>
</evidence>
<gene>
    <name evidence="18" type="ORF">LAMI_0H18976G</name>
</gene>
<sequence>MTDTLELCVASLESSTGLLDEAVRNLTERGKASSHLTKSFLHVKRVFELIPEYDFQKAKLDLIEEVEPLVNNLNNKLEKALSRLEREAGNLAQTYELNKLRLSKINVDQEDVEFDMSADPVVIVSSTSEELEELKRLKGEKERSLHKIQEMERSIIVPD</sequence>
<evidence type="ECO:0000256" key="14">
    <source>
        <dbReference type="ARBA" id="ARBA00023328"/>
    </source>
</evidence>
<dbReference type="GO" id="GO:0005876">
    <property type="term" value="C:spindle microtubule"/>
    <property type="evidence" value="ECO:0007669"/>
    <property type="project" value="InterPro"/>
</dbReference>
<evidence type="ECO:0000256" key="5">
    <source>
        <dbReference type="ARBA" id="ARBA00016329"/>
    </source>
</evidence>
<keyword evidence="6" id="KW-0158">Chromosome</keyword>